<proteinExistence type="predicted"/>
<gene>
    <name evidence="2" type="ORF">COU81_01640</name>
</gene>
<dbReference type="Pfam" id="PF01225">
    <property type="entry name" value="Mur_ligase"/>
    <property type="match status" value="1"/>
</dbReference>
<dbReference type="GO" id="GO:0016881">
    <property type="term" value="F:acid-amino acid ligase activity"/>
    <property type="evidence" value="ECO:0007669"/>
    <property type="project" value="InterPro"/>
</dbReference>
<feature type="domain" description="Mur ligase N-terminal catalytic" evidence="1">
    <location>
        <begin position="8"/>
        <end position="82"/>
    </location>
</feature>
<keyword evidence="2" id="KW-0436">Ligase</keyword>
<organism evidence="2 3">
    <name type="scientific">Candidatus Portnoybacteria bacterium CG10_big_fil_rev_8_21_14_0_10_36_7</name>
    <dbReference type="NCBI Taxonomy" id="1974812"/>
    <lineage>
        <taxon>Bacteria</taxon>
        <taxon>Candidatus Portnoyibacteriota</taxon>
    </lineage>
</organism>
<dbReference type="InterPro" id="IPR000713">
    <property type="entry name" value="Mur_ligase_N"/>
</dbReference>
<protein>
    <submittedName>
        <fullName evidence="2">UDP-N-acetylmuramate--L-alanine ligase</fullName>
    </submittedName>
</protein>
<dbReference type="Proteomes" id="UP000231450">
    <property type="component" value="Unassembled WGS sequence"/>
</dbReference>
<accession>A0A2M8KEB2</accession>
<dbReference type="EMBL" id="PFDW01000037">
    <property type="protein sequence ID" value="PJE58262.1"/>
    <property type="molecule type" value="Genomic_DNA"/>
</dbReference>
<sequence length="83" mass="9073">MNFIELKKVHFVGLGGIGVSAVARLFLFRGASVSGSDVNESEIIKALKKEGVLFFLGHKKENLAKDVELLIYSPAVSKNNPER</sequence>
<evidence type="ECO:0000313" key="3">
    <source>
        <dbReference type="Proteomes" id="UP000231450"/>
    </source>
</evidence>
<dbReference type="AlphaFoldDB" id="A0A2M8KEB2"/>
<name>A0A2M8KEB2_9BACT</name>
<comment type="caution">
    <text evidence="2">The sequence shown here is derived from an EMBL/GenBank/DDBJ whole genome shotgun (WGS) entry which is preliminary data.</text>
</comment>
<dbReference type="InterPro" id="IPR050061">
    <property type="entry name" value="MurCDEF_pg_biosynth"/>
</dbReference>
<dbReference type="SUPFAM" id="SSF51984">
    <property type="entry name" value="MurCD N-terminal domain"/>
    <property type="match status" value="1"/>
</dbReference>
<reference evidence="3" key="1">
    <citation type="submission" date="2017-09" db="EMBL/GenBank/DDBJ databases">
        <title>Depth-based differentiation of microbial function through sediment-hosted aquifers and enrichment of novel symbionts in the deep terrestrial subsurface.</title>
        <authorList>
            <person name="Probst A.J."/>
            <person name="Ladd B."/>
            <person name="Jarett J.K."/>
            <person name="Geller-Mcgrath D.E."/>
            <person name="Sieber C.M.K."/>
            <person name="Emerson J.B."/>
            <person name="Anantharaman K."/>
            <person name="Thomas B.C."/>
            <person name="Malmstrom R."/>
            <person name="Stieglmeier M."/>
            <person name="Klingl A."/>
            <person name="Woyke T."/>
            <person name="Ryan C.M."/>
            <person name="Banfield J.F."/>
        </authorList>
    </citation>
    <scope>NUCLEOTIDE SEQUENCE [LARGE SCALE GENOMIC DNA]</scope>
</reference>
<evidence type="ECO:0000259" key="1">
    <source>
        <dbReference type="Pfam" id="PF01225"/>
    </source>
</evidence>
<dbReference type="Gene3D" id="3.40.50.720">
    <property type="entry name" value="NAD(P)-binding Rossmann-like Domain"/>
    <property type="match status" value="1"/>
</dbReference>
<evidence type="ECO:0000313" key="2">
    <source>
        <dbReference type="EMBL" id="PJE58262.1"/>
    </source>
</evidence>
<dbReference type="PANTHER" id="PTHR43445:SF3">
    <property type="entry name" value="UDP-N-ACETYLMURAMATE--L-ALANINE LIGASE"/>
    <property type="match status" value="1"/>
</dbReference>
<dbReference type="PANTHER" id="PTHR43445">
    <property type="entry name" value="UDP-N-ACETYLMURAMATE--L-ALANINE LIGASE-RELATED"/>
    <property type="match status" value="1"/>
</dbReference>
<feature type="non-terminal residue" evidence="2">
    <location>
        <position position="83"/>
    </location>
</feature>